<organism evidence="2 3">
    <name type="scientific">Octopus vulgaris</name>
    <name type="common">Common octopus</name>
    <dbReference type="NCBI Taxonomy" id="6645"/>
    <lineage>
        <taxon>Eukaryota</taxon>
        <taxon>Metazoa</taxon>
        <taxon>Spiralia</taxon>
        <taxon>Lophotrochozoa</taxon>
        <taxon>Mollusca</taxon>
        <taxon>Cephalopoda</taxon>
        <taxon>Coleoidea</taxon>
        <taxon>Octopodiformes</taxon>
        <taxon>Octopoda</taxon>
        <taxon>Incirrata</taxon>
        <taxon>Octopodidae</taxon>
        <taxon>Octopus</taxon>
    </lineage>
</organism>
<name>A0AA36AF65_OCTVU</name>
<evidence type="ECO:0000313" key="3">
    <source>
        <dbReference type="Proteomes" id="UP001162480"/>
    </source>
</evidence>
<keyword evidence="1" id="KW-1133">Transmembrane helix</keyword>
<evidence type="ECO:0000256" key="1">
    <source>
        <dbReference type="SAM" id="Phobius"/>
    </source>
</evidence>
<dbReference type="Proteomes" id="UP001162480">
    <property type="component" value="Chromosome 1"/>
</dbReference>
<dbReference type="EMBL" id="OX597814">
    <property type="protein sequence ID" value="CAI9714991.1"/>
    <property type="molecule type" value="Genomic_DNA"/>
</dbReference>
<feature type="transmembrane region" description="Helical" evidence="1">
    <location>
        <begin position="62"/>
        <end position="84"/>
    </location>
</feature>
<dbReference type="AlphaFoldDB" id="A0AA36AF65"/>
<reference evidence="2" key="1">
    <citation type="submission" date="2023-08" db="EMBL/GenBank/DDBJ databases">
        <authorList>
            <person name="Alioto T."/>
            <person name="Alioto T."/>
            <person name="Gomez Garrido J."/>
        </authorList>
    </citation>
    <scope>NUCLEOTIDE SEQUENCE</scope>
</reference>
<accession>A0AA36AF65</accession>
<sequence>MVRRYRGEVSHKDADSDLILPESGRKKGLSIVSKFWLVLMLYFSCCNGVGDRDVVDSDSDRIGSGVCVLVVFLIVVAATAAISLHGRVVVLWSLDLMRFHFPFLVRGESLGL</sequence>
<protein>
    <recommendedName>
        <fullName evidence="4">Transmembrane protein</fullName>
    </recommendedName>
</protein>
<keyword evidence="1" id="KW-0472">Membrane</keyword>
<keyword evidence="3" id="KW-1185">Reference proteome</keyword>
<proteinExistence type="predicted"/>
<evidence type="ECO:0008006" key="4">
    <source>
        <dbReference type="Google" id="ProtNLM"/>
    </source>
</evidence>
<gene>
    <name evidence="2" type="ORF">OCTVUL_1B008687</name>
</gene>
<keyword evidence="1" id="KW-0812">Transmembrane</keyword>
<evidence type="ECO:0000313" key="2">
    <source>
        <dbReference type="EMBL" id="CAI9714991.1"/>
    </source>
</evidence>